<dbReference type="EMBL" id="JANPWB010000015">
    <property type="protein sequence ID" value="KAJ1087936.1"/>
    <property type="molecule type" value="Genomic_DNA"/>
</dbReference>
<feature type="region of interest" description="Disordered" evidence="1">
    <location>
        <begin position="55"/>
        <end position="81"/>
    </location>
</feature>
<dbReference type="AlphaFoldDB" id="A0AAV7L8I1"/>
<keyword evidence="3" id="KW-1185">Reference proteome</keyword>
<dbReference type="Proteomes" id="UP001066276">
    <property type="component" value="Chromosome 11"/>
</dbReference>
<evidence type="ECO:0000256" key="1">
    <source>
        <dbReference type="SAM" id="MobiDB-lite"/>
    </source>
</evidence>
<sequence>MDGLCREARLLGNMAAPRGCRMQVRDGAEERVPVPLPRRRGLLVDLGSRVDPVLGLPRPGREVEDGGAGTQPDTVEEMTWG</sequence>
<evidence type="ECO:0000313" key="2">
    <source>
        <dbReference type="EMBL" id="KAJ1087936.1"/>
    </source>
</evidence>
<evidence type="ECO:0000313" key="3">
    <source>
        <dbReference type="Proteomes" id="UP001066276"/>
    </source>
</evidence>
<gene>
    <name evidence="2" type="ORF">NDU88_001095</name>
</gene>
<protein>
    <submittedName>
        <fullName evidence="2">Uncharacterized protein</fullName>
    </submittedName>
</protein>
<name>A0AAV7L8I1_PLEWA</name>
<accession>A0AAV7L8I1</accession>
<reference evidence="2" key="1">
    <citation type="journal article" date="2022" name="bioRxiv">
        <title>Sequencing and chromosome-scale assembly of the giantPleurodeles waltlgenome.</title>
        <authorList>
            <person name="Brown T."/>
            <person name="Elewa A."/>
            <person name="Iarovenko S."/>
            <person name="Subramanian E."/>
            <person name="Araus A.J."/>
            <person name="Petzold A."/>
            <person name="Susuki M."/>
            <person name="Suzuki K.-i.T."/>
            <person name="Hayashi T."/>
            <person name="Toyoda A."/>
            <person name="Oliveira C."/>
            <person name="Osipova E."/>
            <person name="Leigh N.D."/>
            <person name="Simon A."/>
            <person name="Yun M.H."/>
        </authorList>
    </citation>
    <scope>NUCLEOTIDE SEQUENCE</scope>
    <source>
        <strain evidence="2">20211129_DDA</strain>
        <tissue evidence="2">Liver</tissue>
    </source>
</reference>
<comment type="caution">
    <text evidence="2">The sequence shown here is derived from an EMBL/GenBank/DDBJ whole genome shotgun (WGS) entry which is preliminary data.</text>
</comment>
<organism evidence="2 3">
    <name type="scientific">Pleurodeles waltl</name>
    <name type="common">Iberian ribbed newt</name>
    <dbReference type="NCBI Taxonomy" id="8319"/>
    <lineage>
        <taxon>Eukaryota</taxon>
        <taxon>Metazoa</taxon>
        <taxon>Chordata</taxon>
        <taxon>Craniata</taxon>
        <taxon>Vertebrata</taxon>
        <taxon>Euteleostomi</taxon>
        <taxon>Amphibia</taxon>
        <taxon>Batrachia</taxon>
        <taxon>Caudata</taxon>
        <taxon>Salamandroidea</taxon>
        <taxon>Salamandridae</taxon>
        <taxon>Pleurodelinae</taxon>
        <taxon>Pleurodeles</taxon>
    </lineage>
</organism>
<proteinExistence type="predicted"/>